<dbReference type="Pfam" id="PF00724">
    <property type="entry name" value="Oxidored_FMN"/>
    <property type="match status" value="1"/>
</dbReference>
<sequence>MSRHEFKVFSEGKIASLVLKNRLVRSATGESKMSSDGKMEPSILQVYQDLAKGGVGLIVTGAMAATPTAKRTEGQACIYDDSFIPEIAQIADIVHRTDPHCKVIAQLNHPGRQVHHYVSADCIAPSEVESPILLKKARELHLEEIERIILYFADAIVRVQKAGFDGVQFHAAHGYLLSSFLSPYTNRRTDRYGGSAENRVNIIRDIISKARQEVGDFPILIKMNADDHVKGGICKENLHELLYEMEKTGVDAIEISGGMWDCLVRTEEELGFPVVPIPEARTKINKPEKESYYYDYVKEIKLSIPLLLVGGHRQIDRMEAILQEGNVDFLSLCRPLISEPNLPNRWLHGEGKEKADCISCNACLLVLHKEFCCPYKKYGNLKDLFIATNAENWREMFK</sequence>
<evidence type="ECO:0000256" key="1">
    <source>
        <dbReference type="ARBA" id="ARBA00022630"/>
    </source>
</evidence>
<gene>
    <name evidence="4" type="ORF">J2Z69_001187</name>
</gene>
<evidence type="ECO:0000256" key="2">
    <source>
        <dbReference type="ARBA" id="ARBA00023002"/>
    </source>
</evidence>
<dbReference type="EMBL" id="JAGGLD010000001">
    <property type="protein sequence ID" value="MBP2000168.1"/>
    <property type="molecule type" value="Genomic_DNA"/>
</dbReference>
<name>A0ABS4JEP5_9BACL</name>
<keyword evidence="5" id="KW-1185">Reference proteome</keyword>
<protein>
    <submittedName>
        <fullName evidence="4">2,4-dienoyl-CoA reductase-like NADH-dependent reductase (Old Yellow Enzyme family)</fullName>
    </submittedName>
</protein>
<keyword evidence="2" id="KW-0560">Oxidoreductase</keyword>
<dbReference type="Gene3D" id="3.20.20.70">
    <property type="entry name" value="Aldolase class I"/>
    <property type="match status" value="1"/>
</dbReference>
<dbReference type="Proteomes" id="UP001519288">
    <property type="component" value="Unassembled WGS sequence"/>
</dbReference>
<accession>A0ABS4JEP5</accession>
<dbReference type="RefSeq" id="WP_209859965.1">
    <property type="nucleotide sequence ID" value="NZ_JAGGLD010000001.1"/>
</dbReference>
<evidence type="ECO:0000259" key="3">
    <source>
        <dbReference type="Pfam" id="PF00724"/>
    </source>
</evidence>
<comment type="caution">
    <text evidence="4">The sequence shown here is derived from an EMBL/GenBank/DDBJ whole genome shotgun (WGS) entry which is preliminary data.</text>
</comment>
<dbReference type="PANTHER" id="PTHR43656">
    <property type="entry name" value="BINDING OXIDOREDUCTASE, PUTATIVE (AFU_ORTHOLOGUE AFUA_2G08260)-RELATED"/>
    <property type="match status" value="1"/>
</dbReference>
<evidence type="ECO:0000313" key="4">
    <source>
        <dbReference type="EMBL" id="MBP2000168.1"/>
    </source>
</evidence>
<dbReference type="SUPFAM" id="SSF51395">
    <property type="entry name" value="FMN-linked oxidoreductases"/>
    <property type="match status" value="1"/>
</dbReference>
<dbReference type="InterPro" id="IPR051799">
    <property type="entry name" value="NADH_flavin_oxidoreductase"/>
</dbReference>
<organism evidence="4 5">
    <name type="scientific">Paenibacillus shirakamiensis</name>
    <dbReference type="NCBI Taxonomy" id="1265935"/>
    <lineage>
        <taxon>Bacteria</taxon>
        <taxon>Bacillati</taxon>
        <taxon>Bacillota</taxon>
        <taxon>Bacilli</taxon>
        <taxon>Bacillales</taxon>
        <taxon>Paenibacillaceae</taxon>
        <taxon>Paenibacillus</taxon>
    </lineage>
</organism>
<dbReference type="CDD" id="cd02803">
    <property type="entry name" value="OYE_like_FMN_family"/>
    <property type="match status" value="1"/>
</dbReference>
<dbReference type="InterPro" id="IPR013785">
    <property type="entry name" value="Aldolase_TIM"/>
</dbReference>
<evidence type="ECO:0000313" key="5">
    <source>
        <dbReference type="Proteomes" id="UP001519288"/>
    </source>
</evidence>
<dbReference type="InterPro" id="IPR001155">
    <property type="entry name" value="OxRdtase_FMN_N"/>
</dbReference>
<proteinExistence type="predicted"/>
<keyword evidence="1" id="KW-0285">Flavoprotein</keyword>
<reference evidence="4 5" key="1">
    <citation type="submission" date="2021-03" db="EMBL/GenBank/DDBJ databases">
        <title>Genomic Encyclopedia of Type Strains, Phase IV (KMG-IV): sequencing the most valuable type-strain genomes for metagenomic binning, comparative biology and taxonomic classification.</title>
        <authorList>
            <person name="Goeker M."/>
        </authorList>
    </citation>
    <scope>NUCLEOTIDE SEQUENCE [LARGE SCALE GENOMIC DNA]</scope>
    <source>
        <strain evidence="4 5">DSM 26806</strain>
    </source>
</reference>
<dbReference type="PANTHER" id="PTHR43656:SF2">
    <property type="entry name" value="BINDING OXIDOREDUCTASE, PUTATIVE (AFU_ORTHOLOGUE AFUA_2G08260)-RELATED"/>
    <property type="match status" value="1"/>
</dbReference>
<feature type="domain" description="NADH:flavin oxidoreductase/NADH oxidase N-terminal" evidence="3">
    <location>
        <begin position="13"/>
        <end position="348"/>
    </location>
</feature>